<feature type="region of interest" description="Disordered" evidence="1">
    <location>
        <begin position="23"/>
        <end position="42"/>
    </location>
</feature>
<accession>W7HLE8</accession>
<sequence>MSGLFSNLNIGGWKAKVANISLPSFSDNSDADHGENEDESAVSRALREYYKERDGFVPEWLSTITTATAPPKPHIDGGQAGMLGDIFSGNASRATPPPPQPQQMRRGSTKPQSVSPVYPQHHQPPPGPASQPQLQPQPQAQPQQQMPPPQPQQPQRAPVGLPSGPRGGVKPFMALKREQQQRQAQTAPPQQYHQPPPLPGPPRGESYSGVPSQHPPSNARQPPPPPAGGGRSRFAAAAGEPGGRSSAPPAHTAPAPRAAPSTDRPFVSATAPWANSADDEFGYYGR</sequence>
<evidence type="ECO:0000256" key="1">
    <source>
        <dbReference type="SAM" id="MobiDB-lite"/>
    </source>
</evidence>
<reference evidence="3 4" key="1">
    <citation type="submission" date="2013-05" db="EMBL/GenBank/DDBJ databases">
        <title>Drechslerella stenobrocha genome reveals carnivorous origination and mechanical trapping mechanism of predatory fungi.</title>
        <authorList>
            <person name="Liu X."/>
            <person name="Zhang W."/>
            <person name="Liu K."/>
        </authorList>
    </citation>
    <scope>NUCLEOTIDE SEQUENCE [LARGE SCALE GENOMIC DNA]</scope>
    <source>
        <strain evidence="3 4">248</strain>
    </source>
</reference>
<gene>
    <name evidence="3" type="ORF">DRE_06469</name>
</gene>
<dbReference type="InterPro" id="IPR028095">
    <property type="entry name" value="Mso1_N_dom"/>
</dbReference>
<dbReference type="HOGENOM" id="CLU_950014_0_0_1"/>
<dbReference type="AlphaFoldDB" id="W7HLE8"/>
<dbReference type="OrthoDB" id="2683368at2759"/>
<keyword evidence="4" id="KW-1185">Reference proteome</keyword>
<dbReference type="Pfam" id="PF14475">
    <property type="entry name" value="Mso1_Sec1_bdg"/>
    <property type="match status" value="1"/>
</dbReference>
<feature type="domain" description="Mso1 N-terminal" evidence="2">
    <location>
        <begin position="27"/>
        <end position="61"/>
    </location>
</feature>
<proteinExistence type="predicted"/>
<evidence type="ECO:0000313" key="3">
    <source>
        <dbReference type="EMBL" id="EWC44831.1"/>
    </source>
</evidence>
<protein>
    <recommendedName>
        <fullName evidence="2">Mso1 N-terminal domain-containing protein</fullName>
    </recommendedName>
</protein>
<feature type="compositionally biased region" description="Acidic residues" evidence="1">
    <location>
        <begin position="277"/>
        <end position="286"/>
    </location>
</feature>
<feature type="compositionally biased region" description="Polar residues" evidence="1">
    <location>
        <begin position="105"/>
        <end position="115"/>
    </location>
</feature>
<name>W7HLE8_9PEZI</name>
<feature type="compositionally biased region" description="Low complexity" evidence="1">
    <location>
        <begin position="232"/>
        <end position="265"/>
    </location>
</feature>
<dbReference type="Proteomes" id="UP000024837">
    <property type="component" value="Unassembled WGS sequence"/>
</dbReference>
<evidence type="ECO:0000259" key="2">
    <source>
        <dbReference type="Pfam" id="PF14475"/>
    </source>
</evidence>
<evidence type="ECO:0000313" key="4">
    <source>
        <dbReference type="Proteomes" id="UP000024837"/>
    </source>
</evidence>
<organism evidence="3 4">
    <name type="scientific">Drechslerella stenobrocha 248</name>
    <dbReference type="NCBI Taxonomy" id="1043628"/>
    <lineage>
        <taxon>Eukaryota</taxon>
        <taxon>Fungi</taxon>
        <taxon>Dikarya</taxon>
        <taxon>Ascomycota</taxon>
        <taxon>Pezizomycotina</taxon>
        <taxon>Orbiliomycetes</taxon>
        <taxon>Orbiliales</taxon>
        <taxon>Orbiliaceae</taxon>
        <taxon>Drechslerella</taxon>
    </lineage>
</organism>
<feature type="region of interest" description="Disordered" evidence="1">
    <location>
        <begin position="62"/>
        <end position="286"/>
    </location>
</feature>
<feature type="compositionally biased region" description="Low complexity" evidence="1">
    <location>
        <begin position="181"/>
        <end position="193"/>
    </location>
</feature>
<dbReference type="EMBL" id="KI966434">
    <property type="protein sequence ID" value="EWC44831.1"/>
    <property type="molecule type" value="Genomic_DNA"/>
</dbReference>
<feature type="compositionally biased region" description="Low complexity" evidence="1">
    <location>
        <begin position="130"/>
        <end position="144"/>
    </location>
</feature>